<dbReference type="Pfam" id="PF14443">
    <property type="entry name" value="DBC1"/>
    <property type="match status" value="1"/>
</dbReference>
<dbReference type="FunFam" id="1.10.238.10:FF:000157">
    <property type="entry name" value="ATP/GTP-binding protein family"/>
    <property type="match status" value="1"/>
</dbReference>
<feature type="domain" description="EF-hand" evidence="3">
    <location>
        <begin position="762"/>
        <end position="797"/>
    </location>
</feature>
<dbReference type="InterPro" id="IPR002048">
    <property type="entry name" value="EF_hand_dom"/>
</dbReference>
<feature type="region of interest" description="Disordered" evidence="2">
    <location>
        <begin position="142"/>
        <end position="355"/>
    </location>
</feature>
<reference evidence="4 5" key="1">
    <citation type="journal article" date="2012" name="Nature">
        <title>Repeated polyploidization of Gossypium genomes and the evolution of spinnable cotton fibres.</title>
        <authorList>
            <person name="Paterson A.H."/>
            <person name="Wendel J.F."/>
            <person name="Gundlach H."/>
            <person name="Guo H."/>
            <person name="Jenkins J."/>
            <person name="Jin D."/>
            <person name="Llewellyn D."/>
            <person name="Showmaker K.C."/>
            <person name="Shu S."/>
            <person name="Udall J."/>
            <person name="Yoo M.J."/>
            <person name="Byers R."/>
            <person name="Chen W."/>
            <person name="Doron-Faigenboim A."/>
            <person name="Duke M.V."/>
            <person name="Gong L."/>
            <person name="Grimwood J."/>
            <person name="Grover C."/>
            <person name="Grupp K."/>
            <person name="Hu G."/>
            <person name="Lee T.H."/>
            <person name="Li J."/>
            <person name="Lin L."/>
            <person name="Liu T."/>
            <person name="Marler B.S."/>
            <person name="Page J.T."/>
            <person name="Roberts A.W."/>
            <person name="Romanel E."/>
            <person name="Sanders W.S."/>
            <person name="Szadkowski E."/>
            <person name="Tan X."/>
            <person name="Tang H."/>
            <person name="Xu C."/>
            <person name="Wang J."/>
            <person name="Wang Z."/>
            <person name="Zhang D."/>
            <person name="Zhang L."/>
            <person name="Ashrafi H."/>
            <person name="Bedon F."/>
            <person name="Bowers J.E."/>
            <person name="Brubaker C.L."/>
            <person name="Chee P.W."/>
            <person name="Das S."/>
            <person name="Gingle A.R."/>
            <person name="Haigler C.H."/>
            <person name="Harker D."/>
            <person name="Hoffmann L.V."/>
            <person name="Hovav R."/>
            <person name="Jones D.C."/>
            <person name="Lemke C."/>
            <person name="Mansoor S."/>
            <person name="ur Rahman M."/>
            <person name="Rainville L.N."/>
            <person name="Rambani A."/>
            <person name="Reddy U.K."/>
            <person name="Rong J.K."/>
            <person name="Saranga Y."/>
            <person name="Scheffler B.E."/>
            <person name="Scheffler J.A."/>
            <person name="Stelly D.M."/>
            <person name="Triplett B.A."/>
            <person name="Van Deynze A."/>
            <person name="Vaslin M.F."/>
            <person name="Waghmare V.N."/>
            <person name="Walford S.A."/>
            <person name="Wright R.J."/>
            <person name="Zaki E.A."/>
            <person name="Zhang T."/>
            <person name="Dennis E.S."/>
            <person name="Mayer K.F."/>
            <person name="Peterson D.G."/>
            <person name="Rokhsar D.S."/>
            <person name="Wang X."/>
            <person name="Schmutz J."/>
        </authorList>
    </citation>
    <scope>NUCLEOTIDE SEQUENCE [LARGE SCALE GENOMIC DNA]</scope>
</reference>
<dbReference type="InterPro" id="IPR025954">
    <property type="entry name" value="DBC1/CARP1_inactive_NUDIX"/>
</dbReference>
<dbReference type="PANTHER" id="PTHR14304:SF11">
    <property type="entry name" value="SAP DOMAIN-CONTAINING PROTEIN"/>
    <property type="match status" value="1"/>
</dbReference>
<dbReference type="Proteomes" id="UP000032304">
    <property type="component" value="Chromosome 12"/>
</dbReference>
<dbReference type="GO" id="GO:0005634">
    <property type="term" value="C:nucleus"/>
    <property type="evidence" value="ECO:0007669"/>
    <property type="project" value="TreeGrafter"/>
</dbReference>
<feature type="compositionally biased region" description="Basic and acidic residues" evidence="2">
    <location>
        <begin position="191"/>
        <end position="207"/>
    </location>
</feature>
<dbReference type="SUPFAM" id="SSF47473">
    <property type="entry name" value="EF-hand"/>
    <property type="match status" value="1"/>
</dbReference>
<evidence type="ECO:0000256" key="2">
    <source>
        <dbReference type="SAM" id="MobiDB-lite"/>
    </source>
</evidence>
<dbReference type="InterPro" id="IPR045353">
    <property type="entry name" value="LAIKA"/>
</dbReference>
<dbReference type="AlphaFoldDB" id="A0A0D2S560"/>
<dbReference type="OMA" id="REREHEC"/>
<dbReference type="PROSITE" id="PS50222">
    <property type="entry name" value="EF_HAND_2"/>
    <property type="match status" value="1"/>
</dbReference>
<evidence type="ECO:0000313" key="4">
    <source>
        <dbReference type="EMBL" id="KJB78262.1"/>
    </source>
</evidence>
<gene>
    <name evidence="4" type="ORF">B456_012G186600</name>
</gene>
<feature type="compositionally biased region" description="Basic and acidic residues" evidence="2">
    <location>
        <begin position="432"/>
        <end position="457"/>
    </location>
</feature>
<accession>A0A0D2S560</accession>
<feature type="compositionally biased region" description="Acidic residues" evidence="2">
    <location>
        <begin position="671"/>
        <end position="689"/>
    </location>
</feature>
<feature type="compositionally biased region" description="Basic and acidic residues" evidence="2">
    <location>
        <begin position="386"/>
        <end position="403"/>
    </location>
</feature>
<name>A0A0D2S560_GOSRA</name>
<feature type="compositionally biased region" description="Polar residues" evidence="2">
    <location>
        <begin position="285"/>
        <end position="302"/>
    </location>
</feature>
<feature type="compositionally biased region" description="Basic residues" evidence="2">
    <location>
        <begin position="248"/>
        <end position="259"/>
    </location>
</feature>
<dbReference type="SMART" id="SM01122">
    <property type="entry name" value="DBC1"/>
    <property type="match status" value="1"/>
</dbReference>
<dbReference type="InterPro" id="IPR011992">
    <property type="entry name" value="EF-hand-dom_pair"/>
</dbReference>
<feature type="compositionally biased region" description="Polar residues" evidence="2">
    <location>
        <begin position="725"/>
        <end position="737"/>
    </location>
</feature>
<dbReference type="PANTHER" id="PTHR14304">
    <property type="entry name" value="CELL DIVISION CYCLE AND APOPTOSIS REGULATOR PROTEIN"/>
    <property type="match status" value="1"/>
</dbReference>
<dbReference type="GO" id="GO:0005509">
    <property type="term" value="F:calcium ion binding"/>
    <property type="evidence" value="ECO:0007669"/>
    <property type="project" value="InterPro"/>
</dbReference>
<evidence type="ECO:0000313" key="5">
    <source>
        <dbReference type="Proteomes" id="UP000032304"/>
    </source>
</evidence>
<keyword evidence="5" id="KW-1185">Reference proteome</keyword>
<sequence>MMLMSGLSRSALEELSSEKIPDDRIPHICNILRFAVLKKDHSFMAIGGPCVSADGSNPTGDEFSLTQTALRYAQDVVNLDLQKCQHWNRFLEIHYDRVGKDGLFSHKEVTVLFVPDLSECLPSLDEWRAQWLAHRKAVSERERQLSLKREKSKERKEGSKDKEADTTKQNERGKSGKKILSMSSSDGVVANKKEKDGKCIEGDDSEGKANGGENKVLVKDGSEITVEGGPEKKESGEAATAKTGVVKSVKKKIIKRIVKQKVANKTAAEVNTASKPSNKVEDAGEQNTKSEIGSQPEESSAGSAGIKTFARKKVTKKEAVGKTDQDEDNDVPLEAKMEVETGCSGDKPKDNSDATAAAVENATVKTTLKKKIIKRVPKRKVPATQAKDEVAEIKNDGGEDEKMVVLAGTETSNIGKQTGSEKQGNAASSSKSESKPEKENKKDEKSTNTESLNDKKKVNAKYTCDVKGDKLKEGEKPKDEKAEKDSKDESRSNTNKELKEKRKPDEPSLKHPGLILQTKWSKDSKLRPLSLSLDSLLDYTDKDIEESTFELSLFAEVLYEMLQYQMGCRILTFLQKLRVRFITKRNQRKRQREEKSDKETEKTSPTKRSKSNELPVMKNESTKLDTSTATQQEDEMIVTKEETTTDQVEEPKMANEETNVDHVEEPKIKDEIEEEDPEEDPEEYEEMEDASQPNSSNEKNEEEKAQTDAKPEKGSEKEAEKNEAVASTKSEITTKAASTDAGPEGDMSRKEQKVDPKKKVPAIDKDLLQAFRFFDRNRVGYVRVEDMRLMIHSLGKFLSHRDVKELVQSALLESNTGRDDHILYDKLVRMSDI</sequence>
<feature type="compositionally biased region" description="Basic and acidic residues" evidence="2">
    <location>
        <begin position="142"/>
        <end position="174"/>
    </location>
</feature>
<feature type="compositionally biased region" description="Basic and acidic residues" evidence="2">
    <location>
        <begin position="637"/>
        <end position="670"/>
    </location>
</feature>
<protein>
    <recommendedName>
        <fullName evidence="3">EF-hand domain-containing protein</fullName>
    </recommendedName>
</protein>
<evidence type="ECO:0000259" key="3">
    <source>
        <dbReference type="PROSITE" id="PS50222"/>
    </source>
</evidence>
<dbReference type="Pfam" id="PF19256">
    <property type="entry name" value="LAIKA"/>
    <property type="match status" value="1"/>
</dbReference>
<dbReference type="GO" id="GO:0006355">
    <property type="term" value="P:regulation of DNA-templated transcription"/>
    <property type="evidence" value="ECO:0007669"/>
    <property type="project" value="InterPro"/>
</dbReference>
<feature type="region of interest" description="Disordered" evidence="2">
    <location>
        <begin position="373"/>
        <end position="511"/>
    </location>
</feature>
<keyword evidence="1" id="KW-0175">Coiled coil</keyword>
<feature type="compositionally biased region" description="Basic and acidic residues" evidence="2">
    <location>
        <begin position="746"/>
        <end position="758"/>
    </location>
</feature>
<dbReference type="EMBL" id="CM001751">
    <property type="protein sequence ID" value="KJB78262.1"/>
    <property type="molecule type" value="Genomic_DNA"/>
</dbReference>
<dbReference type="Gene3D" id="1.10.238.10">
    <property type="entry name" value="EF-hand"/>
    <property type="match status" value="1"/>
</dbReference>
<feature type="compositionally biased region" description="Basic and acidic residues" evidence="2">
    <location>
        <begin position="591"/>
        <end position="604"/>
    </location>
</feature>
<evidence type="ECO:0000256" key="1">
    <source>
        <dbReference type="ARBA" id="ARBA00023054"/>
    </source>
</evidence>
<proteinExistence type="predicted"/>
<feature type="region of interest" description="Disordered" evidence="2">
    <location>
        <begin position="585"/>
        <end position="758"/>
    </location>
</feature>
<dbReference type="InterPro" id="IPR025224">
    <property type="entry name" value="CCAR1/CCAR2"/>
</dbReference>
<feature type="compositionally biased region" description="Basic and acidic residues" evidence="2">
    <location>
        <begin position="698"/>
        <end position="723"/>
    </location>
</feature>
<feature type="compositionally biased region" description="Polar residues" evidence="2">
    <location>
        <begin position="409"/>
        <end position="427"/>
    </location>
</feature>
<organism evidence="4 5">
    <name type="scientific">Gossypium raimondii</name>
    <name type="common">Peruvian cotton</name>
    <name type="synonym">Gossypium klotzschianum subsp. raimondii</name>
    <dbReference type="NCBI Taxonomy" id="29730"/>
    <lineage>
        <taxon>Eukaryota</taxon>
        <taxon>Viridiplantae</taxon>
        <taxon>Streptophyta</taxon>
        <taxon>Embryophyta</taxon>
        <taxon>Tracheophyta</taxon>
        <taxon>Spermatophyta</taxon>
        <taxon>Magnoliopsida</taxon>
        <taxon>eudicotyledons</taxon>
        <taxon>Gunneridae</taxon>
        <taxon>Pentapetalae</taxon>
        <taxon>rosids</taxon>
        <taxon>malvids</taxon>
        <taxon>Malvales</taxon>
        <taxon>Malvaceae</taxon>
        <taxon>Malvoideae</taxon>
        <taxon>Gossypium</taxon>
    </lineage>
</organism>
<feature type="compositionally biased region" description="Basic and acidic residues" evidence="2">
    <location>
        <begin position="464"/>
        <end position="509"/>
    </location>
</feature>
<dbReference type="Gramene" id="KJB78262">
    <property type="protein sequence ID" value="KJB78262"/>
    <property type="gene ID" value="B456_012G186600"/>
</dbReference>